<accession>A0A2P5T055</accession>
<dbReference type="Proteomes" id="UP000296153">
    <property type="component" value="Unassembled WGS sequence"/>
</dbReference>
<evidence type="ECO:0000256" key="1">
    <source>
        <dbReference type="ARBA" id="ARBA00004903"/>
    </source>
</evidence>
<evidence type="ECO:0000256" key="8">
    <source>
        <dbReference type="PIRNR" id="PIRNR000194"/>
    </source>
</evidence>
<evidence type="ECO:0000256" key="4">
    <source>
        <dbReference type="ARBA" id="ARBA00022563"/>
    </source>
</evidence>
<dbReference type="GO" id="GO:0046655">
    <property type="term" value="P:folic acid metabolic process"/>
    <property type="evidence" value="ECO:0007669"/>
    <property type="project" value="TreeGrafter"/>
</dbReference>
<evidence type="ECO:0000256" key="6">
    <source>
        <dbReference type="ARBA" id="ARBA00023002"/>
    </source>
</evidence>
<dbReference type="UniPathway" id="UPA00077">
    <property type="reaction ID" value="UER00158"/>
</dbReference>
<dbReference type="FunFam" id="3.40.430.10:FF:000001">
    <property type="entry name" value="Dihydrofolate reductase"/>
    <property type="match status" value="1"/>
</dbReference>
<comment type="catalytic activity">
    <reaction evidence="8">
        <text>(6S)-5,6,7,8-tetrahydrofolate + NADP(+) = 7,8-dihydrofolate + NADPH + H(+)</text>
        <dbReference type="Rhea" id="RHEA:15009"/>
        <dbReference type="ChEBI" id="CHEBI:15378"/>
        <dbReference type="ChEBI" id="CHEBI:57451"/>
        <dbReference type="ChEBI" id="CHEBI:57453"/>
        <dbReference type="ChEBI" id="CHEBI:57783"/>
        <dbReference type="ChEBI" id="CHEBI:58349"/>
        <dbReference type="EC" id="1.5.1.3"/>
    </reaction>
</comment>
<keyword evidence="6 8" id="KW-0560">Oxidoreductase</keyword>
<name>A0A2P5T055_9GAMM</name>
<dbReference type="InterPro" id="IPR024072">
    <property type="entry name" value="DHFR-like_dom_sf"/>
</dbReference>
<reference evidence="10 11" key="1">
    <citation type="journal article" date="2018" name="Genome Biol. Evol.">
        <title>Cladogenesis and Genomic Streamlining in Extracellular Endosymbionts of Tropical Stink Bugs.</title>
        <authorList>
            <person name="Otero-Bravo A."/>
            <person name="Goffredi S."/>
            <person name="Sabree Z.L."/>
        </authorList>
    </citation>
    <scope>NUCLEOTIDE SEQUENCE [LARGE SCALE GENOMIC DNA]</scope>
    <source>
        <strain evidence="10 11">SoEE</strain>
    </source>
</reference>
<dbReference type="GO" id="GO:0005829">
    <property type="term" value="C:cytosol"/>
    <property type="evidence" value="ECO:0007669"/>
    <property type="project" value="TreeGrafter"/>
</dbReference>
<sequence>MISIIASFENNHFIGLNNDMLWNLPIDLAWFKKNTINKPIIMGRLTFESIGRALPKRLNIVVSRNFIKYKNIICVKSLETAIEITDKYNEIMIIGGASIYEQTINYADLLYLTHVHTSINGDKKFPYYNPYDWKIIFNVFHDIDKENIYSCNFKILRRK</sequence>
<evidence type="ECO:0000256" key="2">
    <source>
        <dbReference type="ARBA" id="ARBA00009539"/>
    </source>
</evidence>
<evidence type="ECO:0000313" key="11">
    <source>
        <dbReference type="Proteomes" id="UP000296153"/>
    </source>
</evidence>
<evidence type="ECO:0000313" key="10">
    <source>
        <dbReference type="EMBL" id="PPI87961.1"/>
    </source>
</evidence>
<evidence type="ECO:0000256" key="3">
    <source>
        <dbReference type="ARBA" id="ARBA00012856"/>
    </source>
</evidence>
<organism evidence="10 11">
    <name type="scientific">Candidatus Pantoea edessiphila</name>
    <dbReference type="NCBI Taxonomy" id="2044610"/>
    <lineage>
        <taxon>Bacteria</taxon>
        <taxon>Pseudomonadati</taxon>
        <taxon>Pseudomonadota</taxon>
        <taxon>Gammaproteobacteria</taxon>
        <taxon>Enterobacterales</taxon>
        <taxon>Erwiniaceae</taxon>
        <taxon>Pantoea</taxon>
    </lineage>
</organism>
<dbReference type="EC" id="1.5.1.3" evidence="3 8"/>
<dbReference type="AlphaFoldDB" id="A0A2P5T055"/>
<dbReference type="EMBL" id="PDKT01000002">
    <property type="protein sequence ID" value="PPI87961.1"/>
    <property type="molecule type" value="Genomic_DNA"/>
</dbReference>
<evidence type="ECO:0000256" key="5">
    <source>
        <dbReference type="ARBA" id="ARBA00022857"/>
    </source>
</evidence>
<dbReference type="GO" id="GO:0004146">
    <property type="term" value="F:dihydrofolate reductase activity"/>
    <property type="evidence" value="ECO:0007669"/>
    <property type="project" value="UniProtKB-EC"/>
</dbReference>
<keyword evidence="4 8" id="KW-0554">One-carbon metabolism</keyword>
<dbReference type="Pfam" id="PF00186">
    <property type="entry name" value="DHFR_1"/>
    <property type="match status" value="1"/>
</dbReference>
<evidence type="ECO:0000256" key="7">
    <source>
        <dbReference type="ARBA" id="ARBA00025067"/>
    </source>
</evidence>
<dbReference type="PANTHER" id="PTHR48069">
    <property type="entry name" value="DIHYDROFOLATE REDUCTASE"/>
    <property type="match status" value="1"/>
</dbReference>
<dbReference type="GO" id="GO:0046452">
    <property type="term" value="P:dihydrofolate metabolic process"/>
    <property type="evidence" value="ECO:0007669"/>
    <property type="project" value="TreeGrafter"/>
</dbReference>
<dbReference type="PROSITE" id="PS51330">
    <property type="entry name" value="DHFR_2"/>
    <property type="match status" value="1"/>
</dbReference>
<dbReference type="GO" id="GO:0006730">
    <property type="term" value="P:one-carbon metabolic process"/>
    <property type="evidence" value="ECO:0007669"/>
    <property type="project" value="UniProtKB-KW"/>
</dbReference>
<comment type="pathway">
    <text evidence="1 8">Cofactor biosynthesis; tetrahydrofolate biosynthesis; 5,6,7,8-tetrahydrofolate from 7,8-dihydrofolate: step 1/1.</text>
</comment>
<dbReference type="GO" id="GO:0046654">
    <property type="term" value="P:tetrahydrofolate biosynthetic process"/>
    <property type="evidence" value="ECO:0007669"/>
    <property type="project" value="UniProtKB-UniPathway"/>
</dbReference>
<dbReference type="Gene3D" id="3.40.430.10">
    <property type="entry name" value="Dihydrofolate Reductase, subunit A"/>
    <property type="match status" value="1"/>
</dbReference>
<comment type="caution">
    <text evidence="10">The sequence shown here is derived from an EMBL/GenBank/DDBJ whole genome shotgun (WGS) entry which is preliminary data.</text>
</comment>
<feature type="domain" description="DHFR" evidence="9">
    <location>
        <begin position="1"/>
        <end position="158"/>
    </location>
</feature>
<dbReference type="NCBIfam" id="NF008037">
    <property type="entry name" value="PRK10769.1"/>
    <property type="match status" value="1"/>
</dbReference>
<dbReference type="SUPFAM" id="SSF53597">
    <property type="entry name" value="Dihydrofolate reductase-like"/>
    <property type="match status" value="1"/>
</dbReference>
<dbReference type="CDD" id="cd00209">
    <property type="entry name" value="DHFR"/>
    <property type="match status" value="1"/>
</dbReference>
<gene>
    <name evidence="10" type="ORF">CRV12_01965</name>
</gene>
<dbReference type="InterPro" id="IPR001796">
    <property type="entry name" value="DHFR_dom"/>
</dbReference>
<comment type="function">
    <text evidence="7 8">Key enzyme in folate metabolism. Catalyzes an essential reaction for de novo glycine and purine synthesis, and for DNA precursor synthesis.</text>
</comment>
<dbReference type="OrthoDB" id="9804315at2"/>
<dbReference type="RefSeq" id="WP_136130989.1">
    <property type="nucleotide sequence ID" value="NZ_PDKT01000002.1"/>
</dbReference>
<dbReference type="PANTHER" id="PTHR48069:SF3">
    <property type="entry name" value="DIHYDROFOLATE REDUCTASE"/>
    <property type="match status" value="1"/>
</dbReference>
<evidence type="ECO:0000259" key="9">
    <source>
        <dbReference type="PROSITE" id="PS51330"/>
    </source>
</evidence>
<dbReference type="PIRSF" id="PIRSF000194">
    <property type="entry name" value="DHFR"/>
    <property type="match status" value="1"/>
</dbReference>
<dbReference type="GO" id="GO:0070401">
    <property type="term" value="F:NADP+ binding"/>
    <property type="evidence" value="ECO:0007669"/>
    <property type="project" value="UniProtKB-ARBA"/>
</dbReference>
<comment type="similarity">
    <text evidence="2 8">Belongs to the dihydrofolate reductase family.</text>
</comment>
<dbReference type="PRINTS" id="PR00070">
    <property type="entry name" value="DHFR"/>
</dbReference>
<dbReference type="InterPro" id="IPR012259">
    <property type="entry name" value="DHFR"/>
</dbReference>
<keyword evidence="5 8" id="KW-0521">NADP</keyword>
<protein>
    <recommendedName>
        <fullName evidence="3 8">Dihydrofolate reductase</fullName>
        <ecNumber evidence="3 8">1.5.1.3</ecNumber>
    </recommendedName>
</protein>
<proteinExistence type="inferred from homology"/>